<feature type="compositionally biased region" description="Low complexity" evidence="1">
    <location>
        <begin position="441"/>
        <end position="450"/>
    </location>
</feature>
<comment type="caution">
    <text evidence="2">The sequence shown here is derived from an EMBL/GenBank/DDBJ whole genome shotgun (WGS) entry which is preliminary data.</text>
</comment>
<feature type="region of interest" description="Disordered" evidence="1">
    <location>
        <begin position="224"/>
        <end position="252"/>
    </location>
</feature>
<feature type="region of interest" description="Disordered" evidence="1">
    <location>
        <begin position="75"/>
        <end position="110"/>
    </location>
</feature>
<dbReference type="Pfam" id="PF16029">
    <property type="entry name" value="DUF4787"/>
    <property type="match status" value="2"/>
</dbReference>
<name>A0AAD8SHZ8_LOLMU</name>
<dbReference type="InterPro" id="IPR031985">
    <property type="entry name" value="DUF4787"/>
</dbReference>
<dbReference type="EMBL" id="JAUUTY010000004">
    <property type="protein sequence ID" value="KAK1651923.1"/>
    <property type="molecule type" value="Genomic_DNA"/>
</dbReference>
<feature type="region of interest" description="Disordered" evidence="1">
    <location>
        <begin position="434"/>
        <end position="461"/>
    </location>
</feature>
<evidence type="ECO:0000313" key="2">
    <source>
        <dbReference type="EMBL" id="KAK1651923.1"/>
    </source>
</evidence>
<protein>
    <submittedName>
        <fullName evidence="2">Uncharacterized protein</fullName>
    </submittedName>
</protein>
<feature type="compositionally biased region" description="Low complexity" evidence="1">
    <location>
        <begin position="231"/>
        <end position="240"/>
    </location>
</feature>
<evidence type="ECO:0000256" key="1">
    <source>
        <dbReference type="SAM" id="MobiDB-lite"/>
    </source>
</evidence>
<organism evidence="2 3">
    <name type="scientific">Lolium multiflorum</name>
    <name type="common">Italian ryegrass</name>
    <name type="synonym">Lolium perenne subsp. multiflorum</name>
    <dbReference type="NCBI Taxonomy" id="4521"/>
    <lineage>
        <taxon>Eukaryota</taxon>
        <taxon>Viridiplantae</taxon>
        <taxon>Streptophyta</taxon>
        <taxon>Embryophyta</taxon>
        <taxon>Tracheophyta</taxon>
        <taxon>Spermatophyta</taxon>
        <taxon>Magnoliopsida</taxon>
        <taxon>Liliopsida</taxon>
        <taxon>Poales</taxon>
        <taxon>Poaceae</taxon>
        <taxon>BOP clade</taxon>
        <taxon>Pooideae</taxon>
        <taxon>Poodae</taxon>
        <taxon>Poeae</taxon>
        <taxon>Poeae Chloroplast Group 2 (Poeae type)</taxon>
        <taxon>Loliodinae</taxon>
        <taxon>Loliinae</taxon>
        <taxon>Lolium</taxon>
    </lineage>
</organism>
<sequence length="582" mass="64145">MDENENAYNVDLELEVGVELSNAVEDIHEQALAHPVPAENCRHVLPRRRSSRCAAWHAPPSSAGASTSFFPALILRGSSSSPPQRQACPGGTRSNAPAGRRRTLARPPAAGNHLIVSMAKAKSMVKIAPRDATNSDQSRLQQVVEHLRARRWGGFDGAFGARRRRGGGTTGGSPAATTVPTRKRRPNPAAAVGWERGKEGATRKEARTNDMVFDSVMSFRDGEARKHLADPADPSPAMRPRSPPPPFHRSPRRRIPAACCLLLLLALLPPPPAAAMSSTRAITDNEIREKKNACYADIEKSSATEKENCVLRCASPECYNLIYGGDPLEEGELDYIRGQEYKYCMVKVSQLLQREVPQPYGCLFMMYFDDPSAHLPGQTSLARKVESHVVRHIVQVGDVNCIYLNVLHKLQHVRQPVQYDMVFDSVMSFRDGEARKHLADPADPSPAMRPRSPPPPFHRSPRRRIPAACCLLLLLALLPPPPAAAMSSTRAITDNEIREKKNACYADIENGLWGFACRSSATEKENCVLRCASPECYNLIYGGDPLEEGELDYIRGQEYKYCMVKLSLGESLDGVKGSFNYS</sequence>
<dbReference type="PANTHER" id="PTHR35455">
    <property type="entry name" value="UNNAMED PRODUCT"/>
    <property type="match status" value="1"/>
</dbReference>
<reference evidence="2" key="1">
    <citation type="submission" date="2023-07" db="EMBL/GenBank/DDBJ databases">
        <title>A chromosome-level genome assembly of Lolium multiflorum.</title>
        <authorList>
            <person name="Chen Y."/>
            <person name="Copetti D."/>
            <person name="Kolliker R."/>
            <person name="Studer B."/>
        </authorList>
    </citation>
    <scope>NUCLEOTIDE SEQUENCE</scope>
    <source>
        <strain evidence="2">02402/16</strain>
        <tissue evidence="2">Leaf</tissue>
    </source>
</reference>
<keyword evidence="3" id="KW-1185">Reference proteome</keyword>
<dbReference type="PANTHER" id="PTHR35455:SF1">
    <property type="entry name" value="AGAP005842-PA"/>
    <property type="match status" value="1"/>
</dbReference>
<dbReference type="Proteomes" id="UP001231189">
    <property type="component" value="Unassembled WGS sequence"/>
</dbReference>
<accession>A0AAD8SHZ8</accession>
<evidence type="ECO:0000313" key="3">
    <source>
        <dbReference type="Proteomes" id="UP001231189"/>
    </source>
</evidence>
<feature type="region of interest" description="Disordered" evidence="1">
    <location>
        <begin position="158"/>
        <end position="204"/>
    </location>
</feature>
<dbReference type="AlphaFoldDB" id="A0AAD8SHZ8"/>
<feature type="compositionally biased region" description="Basic and acidic residues" evidence="1">
    <location>
        <begin position="195"/>
        <end position="204"/>
    </location>
</feature>
<proteinExistence type="predicted"/>
<gene>
    <name evidence="2" type="ORF">QYE76_069728</name>
</gene>